<reference evidence="2 3" key="1">
    <citation type="submission" date="2024-05" db="EMBL/GenBank/DDBJ databases">
        <authorList>
            <person name="Wallberg A."/>
        </authorList>
    </citation>
    <scope>NUCLEOTIDE SEQUENCE [LARGE SCALE GENOMIC DNA]</scope>
</reference>
<dbReference type="AlphaFoldDB" id="A0AAV2R2U5"/>
<sequence length="346" mass="39921">MSGRMVEPSSMTSRPWQDTLHTSSNALSFLLSSGTHSDVTLVVGRDGRQFKVHRLILAMRSQVFEEMLMLDSNNIDKSVIVLKGNSYLPHIKCIWIETNPVNLVILDLALINKGITNKFSLVDYLWPSLQSHNETKFICYTFVNLQPDDEEVRFTMGQIFEHNALIVFIFSTDLIYTVEVLQNQSLHKNLWTLTGRSLRRVLRSQYHCRRSSMSPRRLRHLWYKLPVAIHQLGMYVMRSKLFFPMGGGDVILRSKDSTLLVFHVARVNQPTSPCWVNQPTSPLISRSKDSTLLGVDKAYMCWCHDAGWLETDGFEYRLSRIDSVNLVNIRIYICNRVIKISTEVHK</sequence>
<evidence type="ECO:0000313" key="3">
    <source>
        <dbReference type="Proteomes" id="UP001497623"/>
    </source>
</evidence>
<proteinExistence type="predicted"/>
<dbReference type="EMBL" id="CAXKWB010014354">
    <property type="protein sequence ID" value="CAL4110271.1"/>
    <property type="molecule type" value="Genomic_DNA"/>
</dbReference>
<comment type="caution">
    <text evidence="2">The sequence shown here is derived from an EMBL/GenBank/DDBJ whole genome shotgun (WGS) entry which is preliminary data.</text>
</comment>
<dbReference type="InterPro" id="IPR011333">
    <property type="entry name" value="SKP1/BTB/POZ_sf"/>
</dbReference>
<organism evidence="2 3">
    <name type="scientific">Meganyctiphanes norvegica</name>
    <name type="common">Northern krill</name>
    <name type="synonym">Thysanopoda norvegica</name>
    <dbReference type="NCBI Taxonomy" id="48144"/>
    <lineage>
        <taxon>Eukaryota</taxon>
        <taxon>Metazoa</taxon>
        <taxon>Ecdysozoa</taxon>
        <taxon>Arthropoda</taxon>
        <taxon>Crustacea</taxon>
        <taxon>Multicrustacea</taxon>
        <taxon>Malacostraca</taxon>
        <taxon>Eumalacostraca</taxon>
        <taxon>Eucarida</taxon>
        <taxon>Euphausiacea</taxon>
        <taxon>Euphausiidae</taxon>
        <taxon>Meganyctiphanes</taxon>
    </lineage>
</organism>
<protein>
    <recommendedName>
        <fullName evidence="1">BTB domain-containing protein</fullName>
    </recommendedName>
</protein>
<dbReference type="Pfam" id="PF00651">
    <property type="entry name" value="BTB"/>
    <property type="match status" value="1"/>
</dbReference>
<keyword evidence="3" id="KW-1185">Reference proteome</keyword>
<accession>A0AAV2R2U5</accession>
<evidence type="ECO:0000259" key="1">
    <source>
        <dbReference type="PROSITE" id="PS50097"/>
    </source>
</evidence>
<feature type="non-terminal residue" evidence="2">
    <location>
        <position position="346"/>
    </location>
</feature>
<dbReference type="Proteomes" id="UP001497623">
    <property type="component" value="Unassembled WGS sequence"/>
</dbReference>
<gene>
    <name evidence="2" type="ORF">MNOR_LOCUS19373</name>
</gene>
<dbReference type="PANTHER" id="PTHR24410">
    <property type="entry name" value="HL07962P-RELATED"/>
    <property type="match status" value="1"/>
</dbReference>
<dbReference type="Gene3D" id="3.30.710.10">
    <property type="entry name" value="Potassium Channel Kv1.1, Chain A"/>
    <property type="match status" value="1"/>
</dbReference>
<evidence type="ECO:0000313" key="2">
    <source>
        <dbReference type="EMBL" id="CAL4110271.1"/>
    </source>
</evidence>
<dbReference type="PROSITE" id="PS50097">
    <property type="entry name" value="BTB"/>
    <property type="match status" value="1"/>
</dbReference>
<dbReference type="CDD" id="cd18186">
    <property type="entry name" value="BTB_POZ_ZBTB_KLHL-like"/>
    <property type="match status" value="1"/>
</dbReference>
<dbReference type="InterPro" id="IPR051481">
    <property type="entry name" value="BTB-POZ/Galectin-3-binding"/>
</dbReference>
<feature type="domain" description="BTB" evidence="1">
    <location>
        <begin position="37"/>
        <end position="134"/>
    </location>
</feature>
<dbReference type="PANTHER" id="PTHR24410:SF23">
    <property type="entry name" value="BTB DOMAIN-CONTAINING PROTEIN-RELATED"/>
    <property type="match status" value="1"/>
</dbReference>
<dbReference type="InterPro" id="IPR000210">
    <property type="entry name" value="BTB/POZ_dom"/>
</dbReference>
<dbReference type="SUPFAM" id="SSF54695">
    <property type="entry name" value="POZ domain"/>
    <property type="match status" value="1"/>
</dbReference>
<name>A0AAV2R2U5_MEGNR</name>